<evidence type="ECO:0000259" key="11">
    <source>
        <dbReference type="Pfam" id="PF01248"/>
    </source>
</evidence>
<evidence type="ECO:0000256" key="7">
    <source>
        <dbReference type="ARBA" id="ARBA00023242"/>
    </source>
</evidence>
<dbReference type="AlphaFoldDB" id="A0A5N6TKY8"/>
<comment type="subcellular location">
    <subcellularLocation>
        <location evidence="1 10">Nucleus</location>
        <location evidence="1 10">Nucleolus</location>
    </subcellularLocation>
</comment>
<dbReference type="Pfam" id="PF01248">
    <property type="entry name" value="Ribosomal_L7Ae"/>
    <property type="match status" value="1"/>
</dbReference>
<dbReference type="InterPro" id="IPR004038">
    <property type="entry name" value="Ribosomal_eL8/eL30/eS12/Gad45"/>
</dbReference>
<dbReference type="PRINTS" id="PR00883">
    <property type="entry name" value="NUCLEARHMG"/>
</dbReference>
<evidence type="ECO:0000256" key="9">
    <source>
        <dbReference type="ARBA" id="ARBA00037456"/>
    </source>
</evidence>
<evidence type="ECO:0000256" key="6">
    <source>
        <dbReference type="ARBA" id="ARBA00023187"/>
    </source>
</evidence>
<dbReference type="InterPro" id="IPR018492">
    <property type="entry name" value="Ribosomal_eL8/Nhp2"/>
</dbReference>
<gene>
    <name evidence="12" type="ORF">BDV25DRAFT_161743</name>
</gene>
<comment type="similarity">
    <text evidence="2 10">Belongs to the eukaryotic ribosomal protein eL8 family.</text>
</comment>
<accession>A0A5N6TKY8</accession>
<comment type="function">
    <text evidence="9">Common component of the spliceosome and rRNA processing machinery. In association with the spliceosomal U4/U6.U5 tri-snRNP particle, required for splicing of pre-mRNA. In association with box C/D snoRNPs, required for processing of pre-ribosomal RNA (rRNA) and site-specific 2'-O-methylation of substrate RNAs. Essential for the accumulation and stability of U4 snRNA, U6 snRNA, and box C/D snoRNAs.</text>
</comment>
<evidence type="ECO:0000256" key="3">
    <source>
        <dbReference type="ARBA" id="ARBA00022664"/>
    </source>
</evidence>
<keyword evidence="8 10" id="KW-0687">Ribonucleoprotein</keyword>
<dbReference type="GO" id="GO:0003723">
    <property type="term" value="F:RNA binding"/>
    <property type="evidence" value="ECO:0007669"/>
    <property type="project" value="UniProtKB-UniRule"/>
</dbReference>
<reference evidence="12 13" key="1">
    <citation type="submission" date="2019-04" db="EMBL/GenBank/DDBJ databases">
        <title>Friends and foes A comparative genomics study of 23 Aspergillus species from section Flavi.</title>
        <authorList>
            <consortium name="DOE Joint Genome Institute"/>
            <person name="Kjaerbolling I."/>
            <person name="Vesth T."/>
            <person name="Frisvad J.C."/>
            <person name="Nybo J.L."/>
            <person name="Theobald S."/>
            <person name="Kildgaard S."/>
            <person name="Isbrandt T."/>
            <person name="Kuo A."/>
            <person name="Sato A."/>
            <person name="Lyhne E.K."/>
            <person name="Kogle M.E."/>
            <person name="Wiebenga A."/>
            <person name="Kun R.S."/>
            <person name="Lubbers R.J."/>
            <person name="Makela M.R."/>
            <person name="Barry K."/>
            <person name="Chovatia M."/>
            <person name="Clum A."/>
            <person name="Daum C."/>
            <person name="Haridas S."/>
            <person name="He G."/>
            <person name="LaButti K."/>
            <person name="Lipzen A."/>
            <person name="Mondo S."/>
            <person name="Riley R."/>
            <person name="Salamov A."/>
            <person name="Simmons B.A."/>
            <person name="Magnuson J.K."/>
            <person name="Henrissat B."/>
            <person name="Mortensen U.H."/>
            <person name="Larsen T.O."/>
            <person name="Devries R.P."/>
            <person name="Grigoriev I.V."/>
            <person name="Machida M."/>
            <person name="Baker S.E."/>
            <person name="Andersen M.R."/>
        </authorList>
    </citation>
    <scope>NUCLEOTIDE SEQUENCE [LARGE SCALE GENOMIC DNA]</scope>
    <source>
        <strain evidence="12 13">IBT 18842</strain>
    </source>
</reference>
<name>A0A5N6TKY8_ASPAV</name>
<dbReference type="OrthoDB" id="1924699at2759"/>
<dbReference type="PANTHER" id="PTHR23105">
    <property type="entry name" value="RIBOSOMAL PROTEIN L7AE FAMILY MEMBER"/>
    <property type="match status" value="1"/>
</dbReference>
<dbReference type="GO" id="GO:0031120">
    <property type="term" value="P:snRNA pseudouridine synthesis"/>
    <property type="evidence" value="ECO:0007669"/>
    <property type="project" value="UniProtKB-UniRule"/>
</dbReference>
<evidence type="ECO:0000256" key="4">
    <source>
        <dbReference type="ARBA" id="ARBA00022728"/>
    </source>
</evidence>
<evidence type="ECO:0000256" key="8">
    <source>
        <dbReference type="ARBA" id="ARBA00023274"/>
    </source>
</evidence>
<dbReference type="InterPro" id="IPR004037">
    <property type="entry name" value="Ribosomal_eL8-like_CS"/>
</dbReference>
<dbReference type="GO" id="GO:0042254">
    <property type="term" value="P:ribosome biogenesis"/>
    <property type="evidence" value="ECO:0007669"/>
    <property type="project" value="InterPro"/>
</dbReference>
<dbReference type="InterPro" id="IPR002415">
    <property type="entry name" value="H/ACA_rnp_Nhp2-like"/>
</dbReference>
<dbReference type="GO" id="GO:0005681">
    <property type="term" value="C:spliceosomal complex"/>
    <property type="evidence" value="ECO:0007669"/>
    <property type="project" value="UniProtKB-KW"/>
</dbReference>
<feature type="domain" description="Ribosomal protein eL8/eL30/eS12/Gadd45" evidence="11">
    <location>
        <begin position="19"/>
        <end position="110"/>
    </location>
</feature>
<dbReference type="GO" id="GO:0000398">
    <property type="term" value="P:mRNA splicing, via spliceosome"/>
    <property type="evidence" value="ECO:0007669"/>
    <property type="project" value="UniProtKB-UniRule"/>
</dbReference>
<dbReference type="InterPro" id="IPR029064">
    <property type="entry name" value="Ribosomal_eL30-like_sf"/>
</dbReference>
<dbReference type="EMBL" id="ML742242">
    <property type="protein sequence ID" value="KAE8146779.1"/>
    <property type="molecule type" value="Genomic_DNA"/>
</dbReference>
<evidence type="ECO:0000256" key="5">
    <source>
        <dbReference type="ARBA" id="ARBA00022884"/>
    </source>
</evidence>
<keyword evidence="7 10" id="KW-0539">Nucleus</keyword>
<keyword evidence="13" id="KW-1185">Reference proteome</keyword>
<evidence type="ECO:0000256" key="1">
    <source>
        <dbReference type="ARBA" id="ARBA00004604"/>
    </source>
</evidence>
<evidence type="ECO:0000313" key="13">
    <source>
        <dbReference type="Proteomes" id="UP000325780"/>
    </source>
</evidence>
<dbReference type="PRINTS" id="PR00881">
    <property type="entry name" value="L7ARS6FAMILY"/>
</dbReference>
<dbReference type="Proteomes" id="UP000325780">
    <property type="component" value="Unassembled WGS sequence"/>
</dbReference>
<keyword evidence="12" id="KW-0689">Ribosomal protein</keyword>
<sequence length="126" mass="13621">MRPVFDAVCPMADETLTQEILDLLQQCTQNQQVKKGANEATKSVKHGLSELIVLAGNTDPLAILLHIPALCESKNVPYIFVPSRLALGRACGVKRGVIAVSINSSEASELAAQIRSLKDKKERLAI</sequence>
<dbReference type="SUPFAM" id="SSF55315">
    <property type="entry name" value="L30e-like"/>
    <property type="match status" value="1"/>
</dbReference>
<proteinExistence type="inferred from homology"/>
<keyword evidence="3" id="KW-0507">mRNA processing</keyword>
<organism evidence="12 13">
    <name type="scientific">Aspergillus avenaceus</name>
    <dbReference type="NCBI Taxonomy" id="36643"/>
    <lineage>
        <taxon>Eukaryota</taxon>
        <taxon>Fungi</taxon>
        <taxon>Dikarya</taxon>
        <taxon>Ascomycota</taxon>
        <taxon>Pezizomycotina</taxon>
        <taxon>Eurotiomycetes</taxon>
        <taxon>Eurotiomycetidae</taxon>
        <taxon>Eurotiales</taxon>
        <taxon>Aspergillaceae</taxon>
        <taxon>Aspergillus</taxon>
        <taxon>Aspergillus subgen. Circumdati</taxon>
    </lineage>
</organism>
<comment type="function">
    <text evidence="10">Required for ribosome biogenesis. Part of a complex which catalyzes pseudouridylation of rRNA. This involves the isomerization of uridine such that the ribose is subsequently attached to C5, instead of the normal N1. Pseudouridine ('psi') residues may serve to stabilize the conformation of rRNAs.</text>
</comment>
<evidence type="ECO:0000256" key="2">
    <source>
        <dbReference type="ARBA" id="ARBA00007337"/>
    </source>
</evidence>
<keyword evidence="4" id="KW-0747">Spliceosome</keyword>
<protein>
    <recommendedName>
        <fullName evidence="10">H/ACA ribonucleoprotein complex subunit 2</fullName>
    </recommendedName>
    <alternativeName>
        <fullName evidence="10">Nucleolar protein family A member 2</fullName>
    </alternativeName>
</protein>
<dbReference type="PROSITE" id="PS01082">
    <property type="entry name" value="RIBOSOMAL_L7AE"/>
    <property type="match status" value="1"/>
</dbReference>
<keyword evidence="5 10" id="KW-0694">RNA-binding</keyword>
<dbReference type="GO" id="GO:0005840">
    <property type="term" value="C:ribosome"/>
    <property type="evidence" value="ECO:0007669"/>
    <property type="project" value="UniProtKB-KW"/>
</dbReference>
<dbReference type="InterPro" id="IPR050257">
    <property type="entry name" value="eL8/uL1-like"/>
</dbReference>
<dbReference type="GO" id="GO:0031429">
    <property type="term" value="C:box H/ACA snoRNP complex"/>
    <property type="evidence" value="ECO:0007669"/>
    <property type="project" value="UniProtKB-UniRule"/>
</dbReference>
<dbReference type="FunFam" id="3.30.1330.30:FF:000002">
    <property type="entry name" value="NHP2-like protein 1 homolog"/>
    <property type="match status" value="1"/>
</dbReference>
<dbReference type="Gene3D" id="3.30.1330.30">
    <property type="match status" value="1"/>
</dbReference>
<keyword evidence="6" id="KW-0508">mRNA splicing</keyword>
<evidence type="ECO:0000256" key="10">
    <source>
        <dbReference type="RuleBase" id="RU366039"/>
    </source>
</evidence>
<evidence type="ECO:0000313" key="12">
    <source>
        <dbReference type="EMBL" id="KAE8146779.1"/>
    </source>
</evidence>